<feature type="domain" description="AB hydrolase-1" evidence="1">
    <location>
        <begin position="41"/>
        <end position="278"/>
    </location>
</feature>
<dbReference type="Gene3D" id="3.40.50.1820">
    <property type="entry name" value="alpha/beta hydrolase"/>
    <property type="match status" value="1"/>
</dbReference>
<dbReference type="PANTHER" id="PTHR43433:SF5">
    <property type="entry name" value="AB HYDROLASE-1 DOMAIN-CONTAINING PROTEIN"/>
    <property type="match status" value="1"/>
</dbReference>
<dbReference type="InterPro" id="IPR000073">
    <property type="entry name" value="AB_hydrolase_1"/>
</dbReference>
<dbReference type="SUPFAM" id="SSF53474">
    <property type="entry name" value="alpha/beta-Hydrolases"/>
    <property type="match status" value="1"/>
</dbReference>
<proteinExistence type="predicted"/>
<dbReference type="InterPro" id="IPR050471">
    <property type="entry name" value="AB_hydrolase"/>
</dbReference>
<dbReference type="GO" id="GO:0004806">
    <property type="term" value="F:triacylglycerol lipase activity"/>
    <property type="evidence" value="ECO:0007669"/>
    <property type="project" value="TreeGrafter"/>
</dbReference>
<dbReference type="PANTHER" id="PTHR43433">
    <property type="entry name" value="HYDROLASE, ALPHA/BETA FOLD FAMILY PROTEIN"/>
    <property type="match status" value="1"/>
</dbReference>
<evidence type="ECO:0000259" key="1">
    <source>
        <dbReference type="Pfam" id="PF00561"/>
    </source>
</evidence>
<reference evidence="2 3" key="1">
    <citation type="submission" date="2019-07" db="EMBL/GenBank/DDBJ databases">
        <title>Genomic Encyclopedia of Type Strains, Phase III (KMG-III): the genomes of soil and plant-associated and newly described type strains.</title>
        <authorList>
            <person name="Whitman W."/>
        </authorList>
    </citation>
    <scope>NUCLEOTIDE SEQUENCE [LARGE SCALE GENOMIC DNA]</scope>
    <source>
        <strain evidence="2 3">BL24</strain>
    </source>
</reference>
<evidence type="ECO:0000313" key="3">
    <source>
        <dbReference type="Proteomes" id="UP000323257"/>
    </source>
</evidence>
<gene>
    <name evidence="2" type="ORF">BCM02_10299</name>
</gene>
<dbReference type="EMBL" id="VNHS01000002">
    <property type="protein sequence ID" value="TYP77539.1"/>
    <property type="molecule type" value="Genomic_DNA"/>
</dbReference>
<sequence length="296" mass="32544">MSESCLGQPFRRNGELVMKERIVRHEDVELYTQSFGDPADPAVLLIMGAQASLVWWEEAFCAKLAEAERFVIRYDNRDTGRSTGYEPGKPAYTFENMADDAVRILDAYGIARAHIVGISMGGMLTQMIALRHPGRVRSITLLATSNFAPDLPPMEEKVMAYFTQAGDIDWTDGEAVAEFGVGKWRVLAGAAHPFDEARVRELAEEEVKRSVDMARINNHGLLSGGESYLARTTEIAAPALVIHGTEDPIIPLPHGERLAALIPRATLVRLPGSGHEVHPHDWDVILGAIVRHTGEA</sequence>
<accession>A0A5S5CEH6</accession>
<dbReference type="GO" id="GO:0046503">
    <property type="term" value="P:glycerolipid catabolic process"/>
    <property type="evidence" value="ECO:0007669"/>
    <property type="project" value="TreeGrafter"/>
</dbReference>
<evidence type="ECO:0000313" key="2">
    <source>
        <dbReference type="EMBL" id="TYP77539.1"/>
    </source>
</evidence>
<protein>
    <submittedName>
        <fullName evidence="2">Pimeloyl-ACP methyl ester carboxylesterase</fullName>
    </submittedName>
</protein>
<dbReference type="InterPro" id="IPR029058">
    <property type="entry name" value="AB_hydrolase_fold"/>
</dbReference>
<keyword evidence="3" id="KW-1185">Reference proteome</keyword>
<dbReference type="AlphaFoldDB" id="A0A5S5CEH6"/>
<dbReference type="PRINTS" id="PR00111">
    <property type="entry name" value="ABHYDROLASE"/>
</dbReference>
<comment type="caution">
    <text evidence="2">The sequence shown here is derived from an EMBL/GenBank/DDBJ whole genome shotgun (WGS) entry which is preliminary data.</text>
</comment>
<dbReference type="Pfam" id="PF00561">
    <property type="entry name" value="Abhydrolase_1"/>
    <property type="match status" value="1"/>
</dbReference>
<name>A0A5S5CEH6_9BACL</name>
<dbReference type="Proteomes" id="UP000323257">
    <property type="component" value="Unassembled WGS sequence"/>
</dbReference>
<organism evidence="2 3">
    <name type="scientific">Paenibacillus methanolicus</name>
    <dbReference type="NCBI Taxonomy" id="582686"/>
    <lineage>
        <taxon>Bacteria</taxon>
        <taxon>Bacillati</taxon>
        <taxon>Bacillota</taxon>
        <taxon>Bacilli</taxon>
        <taxon>Bacillales</taxon>
        <taxon>Paenibacillaceae</taxon>
        <taxon>Paenibacillus</taxon>
    </lineage>
</organism>